<feature type="compositionally biased region" description="Basic and acidic residues" evidence="1">
    <location>
        <begin position="69"/>
        <end position="86"/>
    </location>
</feature>
<dbReference type="EMBL" id="GG745363">
    <property type="protein sequence ID" value="KNE69885.1"/>
    <property type="molecule type" value="Genomic_DNA"/>
</dbReference>
<sequence length="151" mass="16845">MHRGRAPRASPAAQLDASTRPGASHNSGRGTAAATRDSARAATAPFVIPRVVPIPKPLHPVMNDQQLKVQREENHIKRDYECRQEGSSRSSRKRRSVRDRQHRANPPGEQPRLQICAVQEIHVAARDLTQLEQSLQPYLDVALDKDKVAKL</sequence>
<feature type="region of interest" description="Disordered" evidence="1">
    <location>
        <begin position="1"/>
        <end position="113"/>
    </location>
</feature>
<evidence type="ECO:0000313" key="3">
    <source>
        <dbReference type="Proteomes" id="UP000054350"/>
    </source>
</evidence>
<reference evidence="3" key="2">
    <citation type="submission" date="2009-11" db="EMBL/GenBank/DDBJ databases">
        <title>The Genome Sequence of Allomyces macrogynus strain ATCC 38327.</title>
        <authorList>
            <consortium name="The Broad Institute Genome Sequencing Platform"/>
            <person name="Russ C."/>
            <person name="Cuomo C."/>
            <person name="Shea T."/>
            <person name="Young S.K."/>
            <person name="Zeng Q."/>
            <person name="Koehrsen M."/>
            <person name="Haas B."/>
            <person name="Borodovsky M."/>
            <person name="Guigo R."/>
            <person name="Alvarado L."/>
            <person name="Berlin A."/>
            <person name="Borenstein D."/>
            <person name="Chen Z."/>
            <person name="Engels R."/>
            <person name="Freedman E."/>
            <person name="Gellesch M."/>
            <person name="Goldberg J."/>
            <person name="Griggs A."/>
            <person name="Gujja S."/>
            <person name="Heiman D."/>
            <person name="Hepburn T."/>
            <person name="Howarth C."/>
            <person name="Jen D."/>
            <person name="Larson L."/>
            <person name="Lewis B."/>
            <person name="Mehta T."/>
            <person name="Park D."/>
            <person name="Pearson M."/>
            <person name="Roberts A."/>
            <person name="Saif S."/>
            <person name="Shenoy N."/>
            <person name="Sisk P."/>
            <person name="Stolte C."/>
            <person name="Sykes S."/>
            <person name="Walk T."/>
            <person name="White J."/>
            <person name="Yandava C."/>
            <person name="Burger G."/>
            <person name="Gray M.W."/>
            <person name="Holland P.W.H."/>
            <person name="King N."/>
            <person name="Lang F.B.F."/>
            <person name="Roger A.J."/>
            <person name="Ruiz-Trillo I."/>
            <person name="Lander E."/>
            <person name="Nusbaum C."/>
        </authorList>
    </citation>
    <scope>NUCLEOTIDE SEQUENCE [LARGE SCALE GENOMIC DNA]</scope>
    <source>
        <strain evidence="3">ATCC 38327</strain>
    </source>
</reference>
<organism evidence="2 3">
    <name type="scientific">Allomyces macrogynus (strain ATCC 38327)</name>
    <name type="common">Allomyces javanicus var. macrogynus</name>
    <dbReference type="NCBI Taxonomy" id="578462"/>
    <lineage>
        <taxon>Eukaryota</taxon>
        <taxon>Fungi</taxon>
        <taxon>Fungi incertae sedis</taxon>
        <taxon>Blastocladiomycota</taxon>
        <taxon>Blastocladiomycetes</taxon>
        <taxon>Blastocladiales</taxon>
        <taxon>Blastocladiaceae</taxon>
        <taxon>Allomyces</taxon>
    </lineage>
</organism>
<accession>A0A0L0T559</accession>
<dbReference type="AlphaFoldDB" id="A0A0L0T559"/>
<name>A0A0L0T559_ALLM3</name>
<proteinExistence type="predicted"/>
<evidence type="ECO:0000256" key="1">
    <source>
        <dbReference type="SAM" id="MobiDB-lite"/>
    </source>
</evidence>
<feature type="compositionally biased region" description="Low complexity" evidence="1">
    <location>
        <begin position="29"/>
        <end position="44"/>
    </location>
</feature>
<dbReference type="Proteomes" id="UP000054350">
    <property type="component" value="Unassembled WGS sequence"/>
</dbReference>
<dbReference type="OrthoDB" id="10669282at2759"/>
<reference evidence="2 3" key="1">
    <citation type="submission" date="2009-11" db="EMBL/GenBank/DDBJ databases">
        <title>Annotation of Allomyces macrogynus ATCC 38327.</title>
        <authorList>
            <consortium name="The Broad Institute Genome Sequencing Platform"/>
            <person name="Russ C."/>
            <person name="Cuomo C."/>
            <person name="Burger G."/>
            <person name="Gray M.W."/>
            <person name="Holland P.W.H."/>
            <person name="King N."/>
            <person name="Lang F.B.F."/>
            <person name="Roger A.J."/>
            <person name="Ruiz-Trillo I."/>
            <person name="Young S.K."/>
            <person name="Zeng Q."/>
            <person name="Gargeya S."/>
            <person name="Fitzgerald M."/>
            <person name="Haas B."/>
            <person name="Abouelleil A."/>
            <person name="Alvarado L."/>
            <person name="Arachchi H.M."/>
            <person name="Berlin A."/>
            <person name="Chapman S.B."/>
            <person name="Gearin G."/>
            <person name="Goldberg J."/>
            <person name="Griggs A."/>
            <person name="Gujja S."/>
            <person name="Hansen M."/>
            <person name="Heiman D."/>
            <person name="Howarth C."/>
            <person name="Larimer J."/>
            <person name="Lui A."/>
            <person name="MacDonald P.J.P."/>
            <person name="McCowen C."/>
            <person name="Montmayeur A."/>
            <person name="Murphy C."/>
            <person name="Neiman D."/>
            <person name="Pearson M."/>
            <person name="Priest M."/>
            <person name="Roberts A."/>
            <person name="Saif S."/>
            <person name="Shea T."/>
            <person name="Sisk P."/>
            <person name="Stolte C."/>
            <person name="Sykes S."/>
            <person name="Wortman J."/>
            <person name="Nusbaum C."/>
            <person name="Birren B."/>
        </authorList>
    </citation>
    <scope>NUCLEOTIDE SEQUENCE [LARGE SCALE GENOMIC DNA]</scope>
    <source>
        <strain evidence="2 3">ATCC 38327</strain>
    </source>
</reference>
<protein>
    <submittedName>
        <fullName evidence="2">Uncharacterized protein</fullName>
    </submittedName>
</protein>
<feature type="compositionally biased region" description="Basic residues" evidence="1">
    <location>
        <begin position="90"/>
        <end position="103"/>
    </location>
</feature>
<evidence type="ECO:0000313" key="2">
    <source>
        <dbReference type="EMBL" id="KNE69885.1"/>
    </source>
</evidence>
<dbReference type="VEuPathDB" id="FungiDB:AMAG_14731"/>
<keyword evidence="3" id="KW-1185">Reference proteome</keyword>
<gene>
    <name evidence="2" type="ORF">AMAG_14731</name>
</gene>